<evidence type="ECO:0000259" key="1">
    <source>
        <dbReference type="PROSITE" id="PS51819"/>
    </source>
</evidence>
<sequence>MMSQSVYATTPRPRPIRVPKLHHATFMTMEIDPMVRFYEAVCGLQPVFYSENAAWLVNDEANHRIALLRIPGTVPPVNKPHSAGIHHTAFEYPDFDSWLDNYVRLRDQGILPAFNMDHGMTMSMYYADPDGNGIEIQVDNFHDWGKSSEWMWASREFAEDQLGPQFDPDKLVAAREAGMDHDEIHRRAYAGEFRPAVEVPNPSFPDRWAEKIAANPELLRGVPFPMAAEA</sequence>
<name>A0A9X1MBE6_9MICC</name>
<dbReference type="PANTHER" id="PTHR43279:SF1">
    <property type="entry name" value="CATECHOL-2,3-DIOXYGENASE"/>
    <property type="match status" value="1"/>
</dbReference>
<accession>A0A9X1MBE6</accession>
<dbReference type="PANTHER" id="PTHR43279">
    <property type="entry name" value="CATECHOL-2,3-DIOXYGENASE"/>
    <property type="match status" value="1"/>
</dbReference>
<dbReference type="InterPro" id="IPR029068">
    <property type="entry name" value="Glyas_Bleomycin-R_OHBP_Dase"/>
</dbReference>
<dbReference type="RefSeq" id="WP_227894716.1">
    <property type="nucleotide sequence ID" value="NZ_CP099466.1"/>
</dbReference>
<dbReference type="EMBL" id="JAJFZV010000003">
    <property type="protein sequence ID" value="MCC3296958.1"/>
    <property type="molecule type" value="Genomic_DNA"/>
</dbReference>
<dbReference type="InterPro" id="IPR037523">
    <property type="entry name" value="VOC_core"/>
</dbReference>
<evidence type="ECO:0000313" key="3">
    <source>
        <dbReference type="Proteomes" id="UP001139158"/>
    </source>
</evidence>
<feature type="domain" description="VOC" evidence="1">
    <location>
        <begin position="20"/>
        <end position="139"/>
    </location>
</feature>
<proteinExistence type="predicted"/>
<dbReference type="PROSITE" id="PS51819">
    <property type="entry name" value="VOC"/>
    <property type="match status" value="1"/>
</dbReference>
<reference evidence="2" key="1">
    <citation type="submission" date="2021-10" db="EMBL/GenBank/DDBJ databases">
        <title>Novel species in genus Arthrobacter.</title>
        <authorList>
            <person name="Liu Y."/>
        </authorList>
    </citation>
    <scope>NUCLEOTIDE SEQUENCE</scope>
    <source>
        <strain evidence="2">Zg-Y453</strain>
    </source>
</reference>
<organism evidence="2 3">
    <name type="scientific">Arthrobacter caoxuetaonis</name>
    <dbReference type="NCBI Taxonomy" id="2886935"/>
    <lineage>
        <taxon>Bacteria</taxon>
        <taxon>Bacillati</taxon>
        <taxon>Actinomycetota</taxon>
        <taxon>Actinomycetes</taxon>
        <taxon>Micrococcales</taxon>
        <taxon>Micrococcaceae</taxon>
        <taxon>Arthrobacter</taxon>
    </lineage>
</organism>
<dbReference type="Gene3D" id="3.10.180.10">
    <property type="entry name" value="2,3-Dihydroxybiphenyl 1,2-Dioxygenase, domain 1"/>
    <property type="match status" value="1"/>
</dbReference>
<dbReference type="InterPro" id="IPR004360">
    <property type="entry name" value="Glyas_Fos-R_dOase_dom"/>
</dbReference>
<protein>
    <submittedName>
        <fullName evidence="2">VOC family protein</fullName>
    </submittedName>
</protein>
<dbReference type="Proteomes" id="UP001139158">
    <property type="component" value="Unassembled WGS sequence"/>
</dbReference>
<dbReference type="SUPFAM" id="SSF54593">
    <property type="entry name" value="Glyoxalase/Bleomycin resistance protein/Dihydroxybiphenyl dioxygenase"/>
    <property type="match status" value="1"/>
</dbReference>
<dbReference type="Pfam" id="PF00903">
    <property type="entry name" value="Glyoxalase"/>
    <property type="match status" value="1"/>
</dbReference>
<keyword evidence="3" id="KW-1185">Reference proteome</keyword>
<comment type="caution">
    <text evidence="2">The sequence shown here is derived from an EMBL/GenBank/DDBJ whole genome shotgun (WGS) entry which is preliminary data.</text>
</comment>
<gene>
    <name evidence="2" type="ORF">LJ757_03950</name>
</gene>
<dbReference type="AlphaFoldDB" id="A0A9X1MBE6"/>
<evidence type="ECO:0000313" key="2">
    <source>
        <dbReference type="EMBL" id="MCC3296958.1"/>
    </source>
</evidence>